<sequence length="245" mass="26780">MLDYDSIKSFAAKVSGLDHLDIAILNAGMMAASYSQSPYGWEKTLQVNVLSTTLLALRLLPILRASKTPNSTPPLEIVSSGLHTNAQISSNFESAPLQAYNDPKNFSFQPQYGKSKFFVQCAVRAIANREEPKGGEALVVIVTSLCSGACKSELGRELSNPVVRVLMKVFNFIFMRSTEEGSRTLVSGAVLGSKAHGRFWQHDRIADDAPNLTGDKGERLQEAVWHDIINALIKDVLEVTQLARG</sequence>
<gene>
    <name evidence="2" type="ORF">EJ08DRAFT_97125</name>
</gene>
<keyword evidence="1" id="KW-0560">Oxidoreductase</keyword>
<name>A0A9P4NXN4_9PEZI</name>
<evidence type="ECO:0000313" key="2">
    <source>
        <dbReference type="EMBL" id="KAF2433258.1"/>
    </source>
</evidence>
<organism evidence="2 3">
    <name type="scientific">Tothia fuscella</name>
    <dbReference type="NCBI Taxonomy" id="1048955"/>
    <lineage>
        <taxon>Eukaryota</taxon>
        <taxon>Fungi</taxon>
        <taxon>Dikarya</taxon>
        <taxon>Ascomycota</taxon>
        <taxon>Pezizomycotina</taxon>
        <taxon>Dothideomycetes</taxon>
        <taxon>Pleosporomycetidae</taxon>
        <taxon>Venturiales</taxon>
        <taxon>Cylindrosympodiaceae</taxon>
        <taxon>Tothia</taxon>
    </lineage>
</organism>
<keyword evidence="3" id="KW-1185">Reference proteome</keyword>
<dbReference type="OrthoDB" id="542013at2759"/>
<accession>A0A9P4NXN4</accession>
<dbReference type="InterPro" id="IPR036291">
    <property type="entry name" value="NAD(P)-bd_dom_sf"/>
</dbReference>
<proteinExistence type="predicted"/>
<dbReference type="AlphaFoldDB" id="A0A9P4NXN4"/>
<evidence type="ECO:0000313" key="3">
    <source>
        <dbReference type="Proteomes" id="UP000800235"/>
    </source>
</evidence>
<dbReference type="Gene3D" id="3.40.50.720">
    <property type="entry name" value="NAD(P)-binding Rossmann-like Domain"/>
    <property type="match status" value="1"/>
</dbReference>
<dbReference type="Proteomes" id="UP000800235">
    <property type="component" value="Unassembled WGS sequence"/>
</dbReference>
<dbReference type="GO" id="GO:0016491">
    <property type="term" value="F:oxidoreductase activity"/>
    <property type="evidence" value="ECO:0007669"/>
    <property type="project" value="UniProtKB-KW"/>
</dbReference>
<dbReference type="PANTHER" id="PTHR43157:SF22">
    <property type="entry name" value="SHORT-CHAIN DEHYDROGENASE_REDUCTASE PHMF"/>
    <property type="match status" value="1"/>
</dbReference>
<dbReference type="PANTHER" id="PTHR43157">
    <property type="entry name" value="PHOSPHATIDYLINOSITOL-GLYCAN BIOSYNTHESIS CLASS F PROTEIN-RELATED"/>
    <property type="match status" value="1"/>
</dbReference>
<evidence type="ECO:0000256" key="1">
    <source>
        <dbReference type="ARBA" id="ARBA00023002"/>
    </source>
</evidence>
<protein>
    <submittedName>
        <fullName evidence="2">Uncharacterized protein</fullName>
    </submittedName>
</protein>
<comment type="caution">
    <text evidence="2">The sequence shown here is derived from an EMBL/GenBank/DDBJ whole genome shotgun (WGS) entry which is preliminary data.</text>
</comment>
<dbReference type="SUPFAM" id="SSF51735">
    <property type="entry name" value="NAD(P)-binding Rossmann-fold domains"/>
    <property type="match status" value="1"/>
</dbReference>
<dbReference type="EMBL" id="MU007022">
    <property type="protein sequence ID" value="KAF2433258.1"/>
    <property type="molecule type" value="Genomic_DNA"/>
</dbReference>
<reference evidence="2" key="1">
    <citation type="journal article" date="2020" name="Stud. Mycol.">
        <title>101 Dothideomycetes genomes: a test case for predicting lifestyles and emergence of pathogens.</title>
        <authorList>
            <person name="Haridas S."/>
            <person name="Albert R."/>
            <person name="Binder M."/>
            <person name="Bloem J."/>
            <person name="Labutti K."/>
            <person name="Salamov A."/>
            <person name="Andreopoulos B."/>
            <person name="Baker S."/>
            <person name="Barry K."/>
            <person name="Bills G."/>
            <person name="Bluhm B."/>
            <person name="Cannon C."/>
            <person name="Castanera R."/>
            <person name="Culley D."/>
            <person name="Daum C."/>
            <person name="Ezra D."/>
            <person name="Gonzalez J."/>
            <person name="Henrissat B."/>
            <person name="Kuo A."/>
            <person name="Liang C."/>
            <person name="Lipzen A."/>
            <person name="Lutzoni F."/>
            <person name="Magnuson J."/>
            <person name="Mondo S."/>
            <person name="Nolan M."/>
            <person name="Ohm R."/>
            <person name="Pangilinan J."/>
            <person name="Park H.-J."/>
            <person name="Ramirez L."/>
            <person name="Alfaro M."/>
            <person name="Sun H."/>
            <person name="Tritt A."/>
            <person name="Yoshinaga Y."/>
            <person name="Zwiers L.-H."/>
            <person name="Turgeon B."/>
            <person name="Goodwin S."/>
            <person name="Spatafora J."/>
            <person name="Crous P."/>
            <person name="Grigoriev I."/>
        </authorList>
    </citation>
    <scope>NUCLEOTIDE SEQUENCE</scope>
    <source>
        <strain evidence="2">CBS 130266</strain>
    </source>
</reference>